<feature type="transmembrane region" description="Helical" evidence="8">
    <location>
        <begin position="56"/>
        <end position="78"/>
    </location>
</feature>
<evidence type="ECO:0000256" key="6">
    <source>
        <dbReference type="ARBA" id="ARBA00022989"/>
    </source>
</evidence>
<dbReference type="PANTHER" id="PTHR30614">
    <property type="entry name" value="MEMBRANE COMPONENT OF AMINO ACID ABC TRANSPORTER"/>
    <property type="match status" value="1"/>
</dbReference>
<dbReference type="NCBIfam" id="TIGR01726">
    <property type="entry name" value="HEQRo_perm_3TM"/>
    <property type="match status" value="1"/>
</dbReference>
<dbReference type="Gene3D" id="1.10.3720.10">
    <property type="entry name" value="MetI-like"/>
    <property type="match status" value="1"/>
</dbReference>
<dbReference type="CDD" id="cd06261">
    <property type="entry name" value="TM_PBP2"/>
    <property type="match status" value="1"/>
</dbReference>
<evidence type="ECO:0000313" key="10">
    <source>
        <dbReference type="EMBL" id="MEK8127804.1"/>
    </source>
</evidence>
<feature type="transmembrane region" description="Helical" evidence="8">
    <location>
        <begin position="20"/>
        <end position="44"/>
    </location>
</feature>
<dbReference type="InterPro" id="IPR035906">
    <property type="entry name" value="MetI-like_sf"/>
</dbReference>
<evidence type="ECO:0000256" key="4">
    <source>
        <dbReference type="ARBA" id="ARBA00022692"/>
    </source>
</evidence>
<dbReference type="PROSITE" id="PS50928">
    <property type="entry name" value="ABC_TM1"/>
    <property type="match status" value="1"/>
</dbReference>
<dbReference type="PANTHER" id="PTHR30614:SF0">
    <property type="entry name" value="L-CYSTINE TRANSPORT SYSTEM PERMEASE PROTEIN TCYL"/>
    <property type="match status" value="1"/>
</dbReference>
<keyword evidence="5" id="KW-0029">Amino-acid transport</keyword>
<comment type="similarity">
    <text evidence="8">Belongs to the binding-protein-dependent transport system permease family.</text>
</comment>
<feature type="domain" description="ABC transmembrane type-1" evidence="9">
    <location>
        <begin position="19"/>
        <end position="210"/>
    </location>
</feature>
<name>A0ABU9DG06_9BACL</name>
<gene>
    <name evidence="10" type="ORF">WMW72_07715</name>
</gene>
<dbReference type="Proteomes" id="UP001469365">
    <property type="component" value="Unassembled WGS sequence"/>
</dbReference>
<keyword evidence="7 8" id="KW-0472">Membrane</keyword>
<dbReference type="InterPro" id="IPR000515">
    <property type="entry name" value="MetI-like"/>
</dbReference>
<comment type="subcellular location">
    <subcellularLocation>
        <location evidence="1 8">Cell membrane</location>
        <topology evidence="1 8">Multi-pass membrane protein</topology>
    </subcellularLocation>
</comment>
<dbReference type="EMBL" id="JBBPCC010000003">
    <property type="protein sequence ID" value="MEK8127804.1"/>
    <property type="molecule type" value="Genomic_DNA"/>
</dbReference>
<keyword evidence="3" id="KW-1003">Cell membrane</keyword>
<comment type="caution">
    <text evidence="10">The sequence shown here is derived from an EMBL/GenBank/DDBJ whole genome shotgun (WGS) entry which is preliminary data.</text>
</comment>
<evidence type="ECO:0000256" key="8">
    <source>
        <dbReference type="RuleBase" id="RU363032"/>
    </source>
</evidence>
<evidence type="ECO:0000256" key="2">
    <source>
        <dbReference type="ARBA" id="ARBA00022448"/>
    </source>
</evidence>
<evidence type="ECO:0000259" key="9">
    <source>
        <dbReference type="PROSITE" id="PS50928"/>
    </source>
</evidence>
<evidence type="ECO:0000256" key="5">
    <source>
        <dbReference type="ARBA" id="ARBA00022970"/>
    </source>
</evidence>
<keyword evidence="4 8" id="KW-0812">Transmembrane</keyword>
<dbReference type="SUPFAM" id="SSF161098">
    <property type="entry name" value="MetI-like"/>
    <property type="match status" value="1"/>
</dbReference>
<feature type="transmembrane region" description="Helical" evidence="8">
    <location>
        <begin position="84"/>
        <end position="107"/>
    </location>
</feature>
<organism evidence="10 11">
    <name type="scientific">Paenibacillus filicis</name>
    <dbReference type="NCBI Taxonomy" id="669464"/>
    <lineage>
        <taxon>Bacteria</taxon>
        <taxon>Bacillati</taxon>
        <taxon>Bacillota</taxon>
        <taxon>Bacilli</taxon>
        <taxon>Bacillales</taxon>
        <taxon>Paenibacillaceae</taxon>
        <taxon>Paenibacillus</taxon>
    </lineage>
</organism>
<proteinExistence type="inferred from homology"/>
<evidence type="ECO:0000256" key="1">
    <source>
        <dbReference type="ARBA" id="ARBA00004651"/>
    </source>
</evidence>
<dbReference type="Pfam" id="PF00528">
    <property type="entry name" value="BPD_transp_1"/>
    <property type="match status" value="1"/>
</dbReference>
<evidence type="ECO:0000313" key="11">
    <source>
        <dbReference type="Proteomes" id="UP001469365"/>
    </source>
</evidence>
<feature type="transmembrane region" description="Helical" evidence="8">
    <location>
        <begin position="189"/>
        <end position="209"/>
    </location>
</feature>
<sequence length="223" mass="24684">MQFDMTYVWKIIPDLLRYVPITLLMAVLAMVLAVVLGLVLALVIKSKIPVLVQLSGVYISFFRGTPVLVQLFIIYFGLPQLYDGFNAISAFNAVILGLSLNTSAYLAEVFRAALDSVDRGQLEAGYSVGMSYPAALRRIILPQAVVNALPATGNIFIGMIKNTSLAFTLGVTELLAEGKMLSSSSLKFFEVYFVVGLIYWALTIVYSRLQAWLEHKLSKPYQR</sequence>
<dbReference type="InterPro" id="IPR010065">
    <property type="entry name" value="AA_ABC_transptr_permease_3TM"/>
</dbReference>
<keyword evidence="6 8" id="KW-1133">Transmembrane helix</keyword>
<evidence type="ECO:0000256" key="7">
    <source>
        <dbReference type="ARBA" id="ARBA00023136"/>
    </source>
</evidence>
<evidence type="ECO:0000256" key="3">
    <source>
        <dbReference type="ARBA" id="ARBA00022475"/>
    </source>
</evidence>
<dbReference type="RefSeq" id="WP_341414853.1">
    <property type="nucleotide sequence ID" value="NZ_JBBPCC010000003.1"/>
</dbReference>
<reference evidence="10 11" key="1">
    <citation type="submission" date="2024-04" db="EMBL/GenBank/DDBJ databases">
        <title>draft genome sequnece of Paenibacillus filicis.</title>
        <authorList>
            <person name="Kim D.-U."/>
        </authorList>
    </citation>
    <scope>NUCLEOTIDE SEQUENCE [LARGE SCALE GENOMIC DNA]</scope>
    <source>
        <strain evidence="10 11">KACC14197</strain>
    </source>
</reference>
<accession>A0ABU9DG06</accession>
<dbReference type="InterPro" id="IPR043429">
    <property type="entry name" value="ArtM/GltK/GlnP/TcyL/YhdX-like"/>
</dbReference>
<protein>
    <submittedName>
        <fullName evidence="10">Amino acid ABC transporter permease</fullName>
    </submittedName>
</protein>
<keyword evidence="11" id="KW-1185">Reference proteome</keyword>
<keyword evidence="2 8" id="KW-0813">Transport</keyword>